<protein>
    <submittedName>
        <fullName evidence="1">Uncharacterized protein</fullName>
    </submittedName>
</protein>
<reference evidence="2" key="1">
    <citation type="journal article" date="2019" name="Int. J. Syst. Evol. Microbiol.">
        <title>The Global Catalogue of Microorganisms (GCM) 10K type strain sequencing project: providing services to taxonomists for standard genome sequencing and annotation.</title>
        <authorList>
            <consortium name="The Broad Institute Genomics Platform"/>
            <consortium name="The Broad Institute Genome Sequencing Center for Infectious Disease"/>
            <person name="Wu L."/>
            <person name="Ma J."/>
        </authorList>
    </citation>
    <scope>NUCLEOTIDE SEQUENCE [LARGE SCALE GENOMIC DNA]</scope>
    <source>
        <strain evidence="2">NBRC 112502</strain>
    </source>
</reference>
<dbReference type="EMBL" id="BSOS01000006">
    <property type="protein sequence ID" value="GLR65658.1"/>
    <property type="molecule type" value="Genomic_DNA"/>
</dbReference>
<dbReference type="InterPro" id="IPR028208">
    <property type="entry name" value="Effector_pro_NleD-like"/>
</dbReference>
<dbReference type="Pfam" id="PF14891">
    <property type="entry name" value="Peptidase_M91"/>
    <property type="match status" value="1"/>
</dbReference>
<dbReference type="RefSeq" id="WP_284256169.1">
    <property type="nucleotide sequence ID" value="NZ_BSOS01000006.1"/>
</dbReference>
<dbReference type="Gene3D" id="3.90.1240.10">
    <property type="entry name" value="Metalloproteases ('zincins'), catalytic domain like"/>
    <property type="match status" value="1"/>
</dbReference>
<comment type="caution">
    <text evidence="1">The sequence shown here is derived from an EMBL/GenBank/DDBJ whole genome shotgun (WGS) entry which is preliminary data.</text>
</comment>
<sequence length="220" mass="23803">MGTVSKKLPEFPGFAVQYDPSAKPFFVSQVVEDLRRIATREVGRELLKQIADARPRSRSALGNASAEVKAIKFSKGINVVMVPTSVAFTQSGYKMAFTGRGMEKSLTASTAASHNIQDCPFHIAGGSCAEAVDIMAAGNGTGTVSIMKYTNAQIITGKGEATSSFIVLAHELIHSLHHVTGTRKDNVEELWTTGLGIYADELMTENTFRKMFGLPPRIDY</sequence>
<gene>
    <name evidence="1" type="ORF">GCM10010909_03360</name>
</gene>
<evidence type="ECO:0000313" key="2">
    <source>
        <dbReference type="Proteomes" id="UP001156641"/>
    </source>
</evidence>
<dbReference type="SUPFAM" id="SSF55486">
    <property type="entry name" value="Metalloproteases ('zincins'), catalytic domain"/>
    <property type="match status" value="1"/>
</dbReference>
<keyword evidence="2" id="KW-1185">Reference proteome</keyword>
<dbReference type="Proteomes" id="UP001156641">
    <property type="component" value="Unassembled WGS sequence"/>
</dbReference>
<organism evidence="1 2">
    <name type="scientific">Acidocella aquatica</name>
    <dbReference type="NCBI Taxonomy" id="1922313"/>
    <lineage>
        <taxon>Bacteria</taxon>
        <taxon>Pseudomonadati</taxon>
        <taxon>Pseudomonadota</taxon>
        <taxon>Alphaproteobacteria</taxon>
        <taxon>Acetobacterales</taxon>
        <taxon>Acidocellaceae</taxon>
        <taxon>Acidocella</taxon>
    </lineage>
</organism>
<name>A0ABQ6A630_9PROT</name>
<evidence type="ECO:0000313" key="1">
    <source>
        <dbReference type="EMBL" id="GLR65658.1"/>
    </source>
</evidence>
<accession>A0ABQ6A630</accession>
<proteinExistence type="predicted"/>